<dbReference type="InterPro" id="IPR036513">
    <property type="entry name" value="STAS_dom_sf"/>
</dbReference>
<organism evidence="2 3">
    <name type="scientific">Candidatus Methylocalor cossyra</name>
    <dbReference type="NCBI Taxonomy" id="3108543"/>
    <lineage>
        <taxon>Bacteria</taxon>
        <taxon>Pseudomonadati</taxon>
        <taxon>Pseudomonadota</taxon>
        <taxon>Gammaproteobacteria</taxon>
        <taxon>Methylococcales</taxon>
        <taxon>Methylococcaceae</taxon>
        <taxon>Candidatus Methylocalor</taxon>
    </lineage>
</organism>
<protein>
    <submittedName>
        <fullName evidence="2">ABC-type phosphate/phosphonate transport system, substrate-binding protein</fullName>
    </submittedName>
</protein>
<name>A0ABP1CAW9_9GAMM</name>
<evidence type="ECO:0000313" key="3">
    <source>
        <dbReference type="Proteomes" id="UP001497493"/>
    </source>
</evidence>
<gene>
    <name evidence="2" type="ORF">MECH1_V1_2556</name>
</gene>
<dbReference type="PANTHER" id="PTHR35849:SF1">
    <property type="entry name" value="INTERMEMBRANE PHOSPHOLIPID TRANSPORT SYSTEM BINDING PROTEIN MLAB"/>
    <property type="match status" value="1"/>
</dbReference>
<keyword evidence="3" id="KW-1185">Reference proteome</keyword>
<dbReference type="Pfam" id="PF12974">
    <property type="entry name" value="Phosphonate-bd"/>
    <property type="match status" value="1"/>
</dbReference>
<proteinExistence type="predicted"/>
<dbReference type="Proteomes" id="UP001497493">
    <property type="component" value="Chromosome"/>
</dbReference>
<dbReference type="InterPro" id="IPR002645">
    <property type="entry name" value="STAS_dom"/>
</dbReference>
<dbReference type="Pfam" id="PF13466">
    <property type="entry name" value="STAS_2"/>
    <property type="match status" value="2"/>
</dbReference>
<accession>A0ABP1CAW9</accession>
<feature type="domain" description="STAS" evidence="1">
    <location>
        <begin position="8"/>
        <end position="102"/>
    </location>
</feature>
<sequence length="491" mass="54910">MPLATLSIQPEPLPEPGRYRFRLQGVVDVDAVPALAPLYELPAEVEVELDFAQVQRVNSMGLAQLLKLFEHWQGKGIAIRVANANRMTAMLFKMTGLDRFLSSASEARPAKAAPAREPRAEDKRRFALQGVLDIDAVTVLEPMYQVPAESEVELDFAQVQRVNSMGLAQLLKLFEHWRQQRVRIRVSNVNRMTAMLFKMTGLDRFLVAESAPQAVLAVNGGVATRTTPVAPAPPPRPQPPAGSAALYWQVHMPSSQQLNGWYFFNTYLQRQLARTARLEIADSLLSGRDKPQHLPDFVYTKPFDAVRLITRHGFQALARSSNQSDEVTILARAEDARTTLSEFAGGRVAATAPDNFVYLLGRYLLDEAGLPSGSLGYQFAGHEIKAVQMLLKGEADLLFMHSESFQRLSGMTRRLLRELDHSEAQFAFHLWCLAPQRADLADPLRELLLTMQDQEQGRKVLAELGYTGWMEPVPEDIAMLERIYTLYGEAG</sequence>
<dbReference type="PROSITE" id="PS50801">
    <property type="entry name" value="STAS"/>
    <property type="match status" value="2"/>
</dbReference>
<reference evidence="2 3" key="1">
    <citation type="submission" date="2024-04" db="EMBL/GenBank/DDBJ databases">
        <authorList>
            <person name="Cremers G."/>
        </authorList>
    </citation>
    <scope>NUCLEOTIDE SEQUENCE [LARGE SCALE GENOMIC DNA]</scope>
    <source>
        <strain evidence="2">MeCH1-AG</strain>
    </source>
</reference>
<dbReference type="Gene3D" id="3.40.190.10">
    <property type="entry name" value="Periplasmic binding protein-like II"/>
    <property type="match status" value="1"/>
</dbReference>
<dbReference type="Gene3D" id="3.30.750.24">
    <property type="entry name" value="STAS domain"/>
    <property type="match status" value="2"/>
</dbReference>
<dbReference type="CDD" id="cd07043">
    <property type="entry name" value="STAS_anti-anti-sigma_factors"/>
    <property type="match status" value="2"/>
</dbReference>
<dbReference type="SUPFAM" id="SSF52091">
    <property type="entry name" value="SpoIIaa-like"/>
    <property type="match status" value="2"/>
</dbReference>
<dbReference type="InterPro" id="IPR058548">
    <property type="entry name" value="MlaB-like_STAS"/>
</dbReference>
<dbReference type="EMBL" id="OZ026884">
    <property type="protein sequence ID" value="CAL1241332.1"/>
    <property type="molecule type" value="Genomic_DNA"/>
</dbReference>
<evidence type="ECO:0000313" key="2">
    <source>
        <dbReference type="EMBL" id="CAL1241332.1"/>
    </source>
</evidence>
<dbReference type="RefSeq" id="WP_348757857.1">
    <property type="nucleotide sequence ID" value="NZ_OZ026884.1"/>
</dbReference>
<feature type="domain" description="STAS" evidence="1">
    <location>
        <begin position="126"/>
        <end position="206"/>
    </location>
</feature>
<dbReference type="SUPFAM" id="SSF53850">
    <property type="entry name" value="Periplasmic binding protein-like II"/>
    <property type="match status" value="1"/>
</dbReference>
<dbReference type="InterPro" id="IPR052746">
    <property type="entry name" value="MlaB_ABC_Transporter"/>
</dbReference>
<evidence type="ECO:0000259" key="1">
    <source>
        <dbReference type="PROSITE" id="PS50801"/>
    </source>
</evidence>
<dbReference type="PANTHER" id="PTHR35849">
    <property type="entry name" value="BLR2341 PROTEIN"/>
    <property type="match status" value="1"/>
</dbReference>